<dbReference type="InterPro" id="IPR038765">
    <property type="entry name" value="Papain-like_cys_pep_sf"/>
</dbReference>
<dbReference type="SMART" id="SM00645">
    <property type="entry name" value="Pept_C1"/>
    <property type="match status" value="1"/>
</dbReference>
<dbReference type="OMA" id="HEFNEMR"/>
<keyword evidence="2" id="KW-1015">Disulfide bond</keyword>
<reference evidence="5" key="1">
    <citation type="submission" date="2006-10" db="EMBL/GenBank/DDBJ databases">
        <authorList>
            <person name="Amadeo P."/>
            <person name="Zhao Q."/>
            <person name="Wortman J."/>
            <person name="Fraser-Liggett C."/>
            <person name="Carlton J."/>
        </authorList>
    </citation>
    <scope>NUCLEOTIDE SEQUENCE</scope>
    <source>
        <strain evidence="5">G3</strain>
    </source>
</reference>
<dbReference type="InterPro" id="IPR039417">
    <property type="entry name" value="Peptidase_C1A_papain-like"/>
</dbReference>
<keyword evidence="6" id="KW-1185">Reference proteome</keyword>
<dbReference type="Pfam" id="PF00112">
    <property type="entry name" value="Peptidase_C1"/>
    <property type="match status" value="1"/>
</dbReference>
<dbReference type="InterPro" id="IPR000668">
    <property type="entry name" value="Peptidase_C1A_C"/>
</dbReference>
<dbReference type="EMBL" id="DS113554">
    <property type="protein sequence ID" value="EAY01875.1"/>
    <property type="molecule type" value="Genomic_DNA"/>
</dbReference>
<evidence type="ECO:0000259" key="3">
    <source>
        <dbReference type="SMART" id="SM00645"/>
    </source>
</evidence>
<feature type="domain" description="Peptidase C1A papain C-terminal" evidence="3">
    <location>
        <begin position="100"/>
        <end position="316"/>
    </location>
</feature>
<feature type="domain" description="Cathepsin propeptide inhibitor" evidence="4">
    <location>
        <begin position="22"/>
        <end position="77"/>
    </location>
</feature>
<evidence type="ECO:0000256" key="2">
    <source>
        <dbReference type="ARBA" id="ARBA00023157"/>
    </source>
</evidence>
<dbReference type="Pfam" id="PF08246">
    <property type="entry name" value="Inhibitor_I29"/>
    <property type="match status" value="1"/>
</dbReference>
<dbReference type="InterPro" id="IPR013201">
    <property type="entry name" value="Prot_inhib_I29"/>
</dbReference>
<evidence type="ECO:0000256" key="1">
    <source>
        <dbReference type="ARBA" id="ARBA00008455"/>
    </source>
</evidence>
<dbReference type="PROSITE" id="PS00139">
    <property type="entry name" value="THIOL_PROTEASE_CYS"/>
    <property type="match status" value="1"/>
</dbReference>
<evidence type="ECO:0000313" key="6">
    <source>
        <dbReference type="Proteomes" id="UP000001542"/>
    </source>
</evidence>
<dbReference type="VEuPathDB" id="TrichDB:TVAG_090100"/>
<gene>
    <name evidence="5" type="ORF">TVAG_090100</name>
</gene>
<dbReference type="VEuPathDB" id="TrichDB:TVAGG3_0186430"/>
<organism evidence="5 6">
    <name type="scientific">Trichomonas vaginalis (strain ATCC PRA-98 / G3)</name>
    <dbReference type="NCBI Taxonomy" id="412133"/>
    <lineage>
        <taxon>Eukaryota</taxon>
        <taxon>Metamonada</taxon>
        <taxon>Parabasalia</taxon>
        <taxon>Trichomonadida</taxon>
        <taxon>Trichomonadidae</taxon>
        <taxon>Trichomonas</taxon>
    </lineage>
</organism>
<dbReference type="SUPFAM" id="SSF54001">
    <property type="entry name" value="Cysteine proteinases"/>
    <property type="match status" value="1"/>
</dbReference>
<name>A2EZN7_TRIV3</name>
<dbReference type="STRING" id="5722.A2EZN7"/>
<dbReference type="SMART" id="SM00848">
    <property type="entry name" value="Inhibitor_I29"/>
    <property type="match status" value="1"/>
</dbReference>
<protein>
    <submittedName>
        <fullName evidence="5">Clan CA, family C1, cathepsin L-like cysteine peptidase</fullName>
    </submittedName>
</protein>
<dbReference type="RefSeq" id="XP_001314419.1">
    <property type="nucleotide sequence ID" value="XM_001314400.1"/>
</dbReference>
<dbReference type="GO" id="GO:0051603">
    <property type="term" value="P:proteolysis involved in protein catabolic process"/>
    <property type="evidence" value="ECO:0000318"/>
    <property type="project" value="GO_Central"/>
</dbReference>
<dbReference type="GO" id="GO:0005615">
    <property type="term" value="C:extracellular space"/>
    <property type="evidence" value="ECO:0000318"/>
    <property type="project" value="GO_Central"/>
</dbReference>
<dbReference type="eggNOG" id="KOG1543">
    <property type="taxonomic scope" value="Eukaryota"/>
</dbReference>
<accession>A2EZN7</accession>
<reference evidence="5" key="2">
    <citation type="journal article" date="2007" name="Science">
        <title>Draft genome sequence of the sexually transmitted pathogen Trichomonas vaginalis.</title>
        <authorList>
            <person name="Carlton J.M."/>
            <person name="Hirt R.P."/>
            <person name="Silva J.C."/>
            <person name="Delcher A.L."/>
            <person name="Schatz M."/>
            <person name="Zhao Q."/>
            <person name="Wortman J.R."/>
            <person name="Bidwell S.L."/>
            <person name="Alsmark U.C.M."/>
            <person name="Besteiro S."/>
            <person name="Sicheritz-Ponten T."/>
            <person name="Noel C.J."/>
            <person name="Dacks J.B."/>
            <person name="Foster P.G."/>
            <person name="Simillion C."/>
            <person name="Van de Peer Y."/>
            <person name="Miranda-Saavedra D."/>
            <person name="Barton G.J."/>
            <person name="Westrop G.D."/>
            <person name="Mueller S."/>
            <person name="Dessi D."/>
            <person name="Fiori P.L."/>
            <person name="Ren Q."/>
            <person name="Paulsen I."/>
            <person name="Zhang H."/>
            <person name="Bastida-Corcuera F.D."/>
            <person name="Simoes-Barbosa A."/>
            <person name="Brown M.T."/>
            <person name="Hayes R.D."/>
            <person name="Mukherjee M."/>
            <person name="Okumura C.Y."/>
            <person name="Schneider R."/>
            <person name="Smith A.J."/>
            <person name="Vanacova S."/>
            <person name="Villalvazo M."/>
            <person name="Haas B.J."/>
            <person name="Pertea M."/>
            <person name="Feldblyum T.V."/>
            <person name="Utterback T.R."/>
            <person name="Shu C.L."/>
            <person name="Osoegawa K."/>
            <person name="de Jong P.J."/>
            <person name="Hrdy I."/>
            <person name="Horvathova L."/>
            <person name="Zubacova Z."/>
            <person name="Dolezal P."/>
            <person name="Malik S.B."/>
            <person name="Logsdon J.M. Jr."/>
            <person name="Henze K."/>
            <person name="Gupta A."/>
            <person name="Wang C.C."/>
            <person name="Dunne R.L."/>
            <person name="Upcroft J.A."/>
            <person name="Upcroft P."/>
            <person name="White O."/>
            <person name="Salzberg S.L."/>
            <person name="Tang P."/>
            <person name="Chiu C.-H."/>
            <person name="Lee Y.-S."/>
            <person name="Embley T.M."/>
            <person name="Coombs G.H."/>
            <person name="Mottram J.C."/>
            <person name="Tachezy J."/>
            <person name="Fraser-Liggett C.M."/>
            <person name="Johnson P.J."/>
        </authorList>
    </citation>
    <scope>NUCLEOTIDE SEQUENCE [LARGE SCALE GENOMIC DNA]</scope>
    <source>
        <strain evidence="5">G3</strain>
    </source>
</reference>
<dbReference type="InterPro" id="IPR000169">
    <property type="entry name" value="Pept_cys_AS"/>
</dbReference>
<dbReference type="PRINTS" id="PR00705">
    <property type="entry name" value="PAPAIN"/>
</dbReference>
<dbReference type="OrthoDB" id="10259130at2759"/>
<dbReference type="PROSITE" id="PS00640">
    <property type="entry name" value="THIOL_PROTEASE_ASN"/>
    <property type="match status" value="1"/>
</dbReference>
<dbReference type="InterPro" id="IPR025661">
    <property type="entry name" value="Pept_asp_AS"/>
</dbReference>
<dbReference type="GO" id="GO:0005764">
    <property type="term" value="C:lysosome"/>
    <property type="evidence" value="ECO:0000318"/>
    <property type="project" value="GO_Central"/>
</dbReference>
<dbReference type="MEROPS" id="C01.082"/>
<dbReference type="InterPro" id="IPR013128">
    <property type="entry name" value="Peptidase_C1A"/>
</dbReference>
<evidence type="ECO:0000313" key="5">
    <source>
        <dbReference type="EMBL" id="EAY01875.1"/>
    </source>
</evidence>
<dbReference type="SMR" id="A2EZN7"/>
<dbReference type="GO" id="GO:0004197">
    <property type="term" value="F:cysteine-type endopeptidase activity"/>
    <property type="evidence" value="ECO:0000318"/>
    <property type="project" value="GO_Central"/>
</dbReference>
<dbReference type="FunFam" id="3.90.70.10:FF:000039">
    <property type="entry name" value="Cysteine proteinase 2, putative"/>
    <property type="match status" value="1"/>
</dbReference>
<comment type="similarity">
    <text evidence="1">Belongs to the peptidase C1 family.</text>
</comment>
<dbReference type="CDD" id="cd02248">
    <property type="entry name" value="Peptidase_C1A"/>
    <property type="match status" value="1"/>
</dbReference>
<dbReference type="Proteomes" id="UP000001542">
    <property type="component" value="Unassembled WGS sequence"/>
</dbReference>
<dbReference type="InParanoid" id="A2EZN7"/>
<dbReference type="PANTHER" id="PTHR12411">
    <property type="entry name" value="CYSTEINE PROTEASE FAMILY C1-RELATED"/>
    <property type="match status" value="1"/>
</dbReference>
<sequence length="318" mass="35730">MFSAFFATASSKLFLQHEEKAFLDWMRSTNNMFVGDEYHFRLGVYNTNKRRVQEHNRANSGYQLTMNHLSCMTPSEYKVLLGHKQTKKIEGEAKIFKGDVPDAVDWRNAKIVNPIKDQAQCGSCWAFSVVQAQESQWALKKGQLLSLAEQNMVDCVDTCYGCDGGDEYLAYDYVIKHQKGLWMLETDYPYTARDGSCKFKAAKGVTLTKSYVRPTTTQNEDELKAGCAKGGVVSIAIDASGYDFQLYSSGIYNPKSCSSTFLDHAVGLVGYGTENKVDYWIVRNSWGTSWGEKGYIRMIRNNGNKCGVATDVIIPQVE</sequence>
<dbReference type="KEGG" id="tva:4759703"/>
<proteinExistence type="inferred from homology"/>
<dbReference type="Gene3D" id="3.90.70.10">
    <property type="entry name" value="Cysteine proteinases"/>
    <property type="match status" value="1"/>
</dbReference>
<dbReference type="AlphaFoldDB" id="A2EZN7"/>
<evidence type="ECO:0000259" key="4">
    <source>
        <dbReference type="SMART" id="SM00848"/>
    </source>
</evidence>